<name>A0AAD8Y1K4_9STRA</name>
<evidence type="ECO:0008006" key="4">
    <source>
        <dbReference type="Google" id="ProtNLM"/>
    </source>
</evidence>
<feature type="signal peptide" evidence="1">
    <location>
        <begin position="1"/>
        <end position="19"/>
    </location>
</feature>
<dbReference type="Proteomes" id="UP001224775">
    <property type="component" value="Unassembled WGS sequence"/>
</dbReference>
<comment type="caution">
    <text evidence="2">The sequence shown here is derived from an EMBL/GenBank/DDBJ whole genome shotgun (WGS) entry which is preliminary data.</text>
</comment>
<accession>A0AAD8Y1K4</accession>
<dbReference type="EMBL" id="JATAAI010000026">
    <property type="protein sequence ID" value="KAK1737347.1"/>
    <property type="molecule type" value="Genomic_DNA"/>
</dbReference>
<organism evidence="2 3">
    <name type="scientific">Skeletonema marinoi</name>
    <dbReference type="NCBI Taxonomy" id="267567"/>
    <lineage>
        <taxon>Eukaryota</taxon>
        <taxon>Sar</taxon>
        <taxon>Stramenopiles</taxon>
        <taxon>Ochrophyta</taxon>
        <taxon>Bacillariophyta</taxon>
        <taxon>Coscinodiscophyceae</taxon>
        <taxon>Thalassiosirophycidae</taxon>
        <taxon>Thalassiosirales</taxon>
        <taxon>Skeletonemataceae</taxon>
        <taxon>Skeletonema</taxon>
        <taxon>Skeletonema marinoi-dohrnii complex</taxon>
    </lineage>
</organism>
<gene>
    <name evidence="2" type="ORF">QTG54_012214</name>
</gene>
<reference evidence="2" key="1">
    <citation type="submission" date="2023-06" db="EMBL/GenBank/DDBJ databases">
        <title>Survivors Of The Sea: Transcriptome response of Skeletonema marinoi to long-term dormancy.</title>
        <authorList>
            <person name="Pinder M.I.M."/>
            <person name="Kourtchenko O."/>
            <person name="Robertson E.K."/>
            <person name="Larsson T."/>
            <person name="Maumus F."/>
            <person name="Osuna-Cruz C.M."/>
            <person name="Vancaester E."/>
            <person name="Stenow R."/>
            <person name="Vandepoele K."/>
            <person name="Ploug H."/>
            <person name="Bruchert V."/>
            <person name="Godhe A."/>
            <person name="Topel M."/>
        </authorList>
    </citation>
    <scope>NUCLEOTIDE SEQUENCE</scope>
    <source>
        <strain evidence="2">R05AC</strain>
    </source>
</reference>
<protein>
    <recommendedName>
        <fullName evidence="4">Alpha,alpha-trehalase</fullName>
    </recommendedName>
</protein>
<evidence type="ECO:0000313" key="3">
    <source>
        <dbReference type="Proteomes" id="UP001224775"/>
    </source>
</evidence>
<feature type="chain" id="PRO_5042058331" description="Alpha,alpha-trehalase" evidence="1">
    <location>
        <begin position="20"/>
        <end position="302"/>
    </location>
</feature>
<sequence length="302" mass="33573">MKYMFALFLCLSLSSSASADSNDQKMKFEMSCDKDEVEVTRQSDSCDPAVVVMLADYPQWRAEKGYWIGECALYNGDGEPYTSVGWPYRYSGTKSFITGNIAGSAYRQRNVFLYPPQSESNEMCKQDNPEVVGEGECGKNGNSLVFSADQAATSCSDNPALAGNIDGPFQSQFGPLYTTTELIGQDNALLYQVFLPPHMNPIQSQLTTLTKGPGSDEFNYRTRTAQGFDFATGLQTYLSFYRERKVSKQDFYAEMNKTIAEFNILDSDLCYLDGGAGRQPIDGYRAGYEQCVTHLQASFDLV</sequence>
<keyword evidence="3" id="KW-1185">Reference proteome</keyword>
<evidence type="ECO:0000256" key="1">
    <source>
        <dbReference type="SAM" id="SignalP"/>
    </source>
</evidence>
<dbReference type="AlphaFoldDB" id="A0AAD8Y1K4"/>
<proteinExistence type="predicted"/>
<keyword evidence="1" id="KW-0732">Signal</keyword>
<evidence type="ECO:0000313" key="2">
    <source>
        <dbReference type="EMBL" id="KAK1737347.1"/>
    </source>
</evidence>